<keyword evidence="3" id="KW-1185">Reference proteome</keyword>
<dbReference type="Proteomes" id="UP000596742">
    <property type="component" value="Unassembled WGS sequence"/>
</dbReference>
<sequence length="450" mass="51241">MAAFTVTDKYKITVRGKHGKYSFIFEKDFTYDELVQAFPAATALAYADENSEKIVITASNGIFKTPADGWTKEGRTYFAIERNSVESDKEQHIKDMITTIREQKKNPKNDSKKLEKKHSDGEENMDMNALKRKHDEQYTRSRNPKLHIGWQHYKAGRYKQVFKADGGNVRQLPITTLDVEIDDVVLLGTDVFYPDGKSKYGPLKEMELYLADSSGQKLTFETVKGKKQNLGNYLRFNGLQLSKCTFYLMTKLRKDQSVNSKHESIGVSLHSPSSSCVSIQSDNFKTPQQDPVSNQTRSLVQQQAISDQPQMSILLPVDECGIVKEKQEIVIKYYRERLSKYSEDTSIITCSSIRQCKDITSFDEPVADDEVYNPCNNGFSICRMQIGGKDFIETEFERTDGILKKTTRYPSAGDNINGLIIHEAIEIWGYDEENLLIGLVIGTTENVMYM</sequence>
<protein>
    <submittedName>
        <fullName evidence="2">Uncharacterized protein</fullName>
    </submittedName>
</protein>
<accession>A0A8B6EJB7</accession>
<evidence type="ECO:0000313" key="2">
    <source>
        <dbReference type="EMBL" id="VDI34422.1"/>
    </source>
</evidence>
<evidence type="ECO:0000256" key="1">
    <source>
        <dbReference type="SAM" id="MobiDB-lite"/>
    </source>
</evidence>
<gene>
    <name evidence="2" type="ORF">MGAL_10B052109</name>
</gene>
<name>A0A8B6EJB7_MYTGA</name>
<feature type="region of interest" description="Disordered" evidence="1">
    <location>
        <begin position="99"/>
        <end position="124"/>
    </location>
</feature>
<feature type="compositionally biased region" description="Basic and acidic residues" evidence="1">
    <location>
        <begin position="99"/>
        <end position="121"/>
    </location>
</feature>
<dbReference type="EMBL" id="UYJE01005145">
    <property type="protein sequence ID" value="VDI34422.1"/>
    <property type="molecule type" value="Genomic_DNA"/>
</dbReference>
<organism evidence="2 3">
    <name type="scientific">Mytilus galloprovincialis</name>
    <name type="common">Mediterranean mussel</name>
    <dbReference type="NCBI Taxonomy" id="29158"/>
    <lineage>
        <taxon>Eukaryota</taxon>
        <taxon>Metazoa</taxon>
        <taxon>Spiralia</taxon>
        <taxon>Lophotrochozoa</taxon>
        <taxon>Mollusca</taxon>
        <taxon>Bivalvia</taxon>
        <taxon>Autobranchia</taxon>
        <taxon>Pteriomorphia</taxon>
        <taxon>Mytilida</taxon>
        <taxon>Mytiloidea</taxon>
        <taxon>Mytilidae</taxon>
        <taxon>Mytilinae</taxon>
        <taxon>Mytilus</taxon>
    </lineage>
</organism>
<proteinExistence type="predicted"/>
<dbReference type="OrthoDB" id="6094005at2759"/>
<reference evidence="2" key="1">
    <citation type="submission" date="2018-11" db="EMBL/GenBank/DDBJ databases">
        <authorList>
            <person name="Alioto T."/>
            <person name="Alioto T."/>
        </authorList>
    </citation>
    <scope>NUCLEOTIDE SEQUENCE</scope>
</reference>
<dbReference type="AlphaFoldDB" id="A0A8B6EJB7"/>
<evidence type="ECO:0000313" key="3">
    <source>
        <dbReference type="Proteomes" id="UP000596742"/>
    </source>
</evidence>
<comment type="caution">
    <text evidence="2">The sequence shown here is derived from an EMBL/GenBank/DDBJ whole genome shotgun (WGS) entry which is preliminary data.</text>
</comment>